<dbReference type="Gene3D" id="3.20.20.80">
    <property type="entry name" value="Glycosidases"/>
    <property type="match status" value="1"/>
</dbReference>
<feature type="chain" id="PRO_5017846790" description="Arabinogalactan endo-beta-1,4-galactanase" evidence="6">
    <location>
        <begin position="21"/>
        <end position="363"/>
    </location>
</feature>
<comment type="catalytic activity">
    <reaction evidence="1 6">
        <text>The enzyme specifically hydrolyzes (1-&gt;4)-beta-D-galactosidic linkages in type I arabinogalactans.</text>
        <dbReference type="EC" id="3.2.1.89"/>
    </reaction>
</comment>
<dbReference type="SUPFAM" id="SSF51445">
    <property type="entry name" value="(Trans)glycosidases"/>
    <property type="match status" value="1"/>
</dbReference>
<evidence type="ECO:0000256" key="4">
    <source>
        <dbReference type="ARBA" id="ARBA00022801"/>
    </source>
</evidence>
<dbReference type="AlphaFoldDB" id="A0A3N4JQE5"/>
<name>A0A3N4JQE5_9PEZI</name>
<reference evidence="7 8" key="1">
    <citation type="journal article" date="2018" name="Nat. Ecol. Evol.">
        <title>Pezizomycetes genomes reveal the molecular basis of ectomycorrhizal truffle lifestyle.</title>
        <authorList>
            <person name="Murat C."/>
            <person name="Payen T."/>
            <person name="Noel B."/>
            <person name="Kuo A."/>
            <person name="Morin E."/>
            <person name="Chen J."/>
            <person name="Kohler A."/>
            <person name="Krizsan K."/>
            <person name="Balestrini R."/>
            <person name="Da Silva C."/>
            <person name="Montanini B."/>
            <person name="Hainaut M."/>
            <person name="Levati E."/>
            <person name="Barry K.W."/>
            <person name="Belfiori B."/>
            <person name="Cichocki N."/>
            <person name="Clum A."/>
            <person name="Dockter R.B."/>
            <person name="Fauchery L."/>
            <person name="Guy J."/>
            <person name="Iotti M."/>
            <person name="Le Tacon F."/>
            <person name="Lindquist E.A."/>
            <person name="Lipzen A."/>
            <person name="Malagnac F."/>
            <person name="Mello A."/>
            <person name="Molinier V."/>
            <person name="Miyauchi S."/>
            <person name="Poulain J."/>
            <person name="Riccioni C."/>
            <person name="Rubini A."/>
            <person name="Sitrit Y."/>
            <person name="Splivallo R."/>
            <person name="Traeger S."/>
            <person name="Wang M."/>
            <person name="Zifcakova L."/>
            <person name="Wipf D."/>
            <person name="Zambonelli A."/>
            <person name="Paolocci F."/>
            <person name="Nowrousian M."/>
            <person name="Ottonello S."/>
            <person name="Baldrian P."/>
            <person name="Spatafora J.W."/>
            <person name="Henrissat B."/>
            <person name="Nagy L.G."/>
            <person name="Aury J.M."/>
            <person name="Wincker P."/>
            <person name="Grigoriev I.V."/>
            <person name="Bonfante P."/>
            <person name="Martin F.M."/>
        </authorList>
    </citation>
    <scope>NUCLEOTIDE SEQUENCE [LARGE SCALE GENOMIC DNA]</scope>
    <source>
        <strain evidence="7 8">120613-1</strain>
    </source>
</reference>
<dbReference type="InterPro" id="IPR017853">
    <property type="entry name" value="GH"/>
</dbReference>
<keyword evidence="5 6" id="KW-0326">Glycosidase</keyword>
<keyword evidence="6" id="KW-0732">Signal</keyword>
<keyword evidence="4 6" id="KW-0378">Hydrolase</keyword>
<dbReference type="InterPro" id="IPR011683">
    <property type="entry name" value="Glyco_hydro_53"/>
</dbReference>
<dbReference type="STRING" id="1336337.A0A3N4JQE5"/>
<gene>
    <name evidence="7" type="ORF">L873DRAFT_1827609</name>
</gene>
<dbReference type="PANTHER" id="PTHR34983:SF1">
    <property type="entry name" value="ARABINOGALACTAN ENDO-BETA-1,4-GALACTANASE A"/>
    <property type="match status" value="1"/>
</dbReference>
<evidence type="ECO:0000256" key="2">
    <source>
        <dbReference type="ARBA" id="ARBA00010687"/>
    </source>
</evidence>
<keyword evidence="8" id="KW-1185">Reference proteome</keyword>
<dbReference type="GO" id="GO:0015926">
    <property type="term" value="F:glucosidase activity"/>
    <property type="evidence" value="ECO:0007669"/>
    <property type="project" value="InterPro"/>
</dbReference>
<accession>A0A3N4JQE5</accession>
<dbReference type="Proteomes" id="UP000276215">
    <property type="component" value="Unassembled WGS sequence"/>
</dbReference>
<evidence type="ECO:0000313" key="7">
    <source>
        <dbReference type="EMBL" id="RPB00544.1"/>
    </source>
</evidence>
<dbReference type="Pfam" id="PF07745">
    <property type="entry name" value="Glyco_hydro_53"/>
    <property type="match status" value="1"/>
</dbReference>
<dbReference type="EMBL" id="ML120379">
    <property type="protein sequence ID" value="RPB00544.1"/>
    <property type="molecule type" value="Genomic_DNA"/>
</dbReference>
<dbReference type="PANTHER" id="PTHR34983">
    <property type="entry name" value="ARABINOGALACTAN ENDO-BETA-1,4-GALACTANASE A"/>
    <property type="match status" value="1"/>
</dbReference>
<evidence type="ECO:0000256" key="3">
    <source>
        <dbReference type="ARBA" id="ARBA00012556"/>
    </source>
</evidence>
<organism evidence="7 8">
    <name type="scientific">Choiromyces venosus 120613-1</name>
    <dbReference type="NCBI Taxonomy" id="1336337"/>
    <lineage>
        <taxon>Eukaryota</taxon>
        <taxon>Fungi</taxon>
        <taxon>Dikarya</taxon>
        <taxon>Ascomycota</taxon>
        <taxon>Pezizomycotina</taxon>
        <taxon>Pezizomycetes</taxon>
        <taxon>Pezizales</taxon>
        <taxon>Tuberaceae</taxon>
        <taxon>Choiromyces</taxon>
    </lineage>
</organism>
<comment type="similarity">
    <text evidence="2 6">Belongs to the glycosyl hydrolase 53 family.</text>
</comment>
<dbReference type="OrthoDB" id="110914at2759"/>
<dbReference type="EC" id="3.2.1.89" evidence="3 6"/>
<proteinExistence type="inferred from homology"/>
<evidence type="ECO:0000256" key="1">
    <source>
        <dbReference type="ARBA" id="ARBA00001695"/>
    </source>
</evidence>
<evidence type="ECO:0000256" key="6">
    <source>
        <dbReference type="RuleBase" id="RU361192"/>
    </source>
</evidence>
<evidence type="ECO:0000313" key="8">
    <source>
        <dbReference type="Proteomes" id="UP000276215"/>
    </source>
</evidence>
<dbReference type="GO" id="GO:0031218">
    <property type="term" value="F:arabinogalactan endo-1,4-beta-galactosidase activity"/>
    <property type="evidence" value="ECO:0007669"/>
    <property type="project" value="UniProtKB-EC"/>
</dbReference>
<evidence type="ECO:0000256" key="5">
    <source>
        <dbReference type="ARBA" id="ARBA00023295"/>
    </source>
</evidence>
<protein>
    <recommendedName>
        <fullName evidence="3 6">Arabinogalactan endo-beta-1,4-galactanase</fullName>
        <ecNumber evidence="3 6">3.2.1.89</ecNumber>
    </recommendedName>
</protein>
<dbReference type="GO" id="GO:0045490">
    <property type="term" value="P:pectin catabolic process"/>
    <property type="evidence" value="ECO:0007669"/>
    <property type="project" value="TreeGrafter"/>
</dbReference>
<sequence length="363" mass="39513">MLSFLPKLLLFSVLFQSALAALTWKTFDISSLLLEESKKVSYRDVNGDAKPLETIIKENGANSIKIRIWVNPADGVYNLDYALTLGARAKAAGLGVVLNLHYSDSWTDPGHQTTPAAWASLGIDALVAQVRTYTTNVMNAFAGQGITVQLVSIGNEIRAGFLWPLGKYDNFANMGRLLTAGIQGVKSSRSSSTLTMIHLDEGYSWSTQKWFYDTLAASGTFSMSSFDIQGVSYYPFWSATGSTLENFQTTVNNMASTYQKRIVVMETDWPVRCNNPSQIPTSLTSAFPFSAAGQSSWAARVATIVKAIPNSLGAGVMYWEPGWIDNQVLGSPCDDNVLFDGDWSNANAVVARARSSINMMAAI</sequence>
<feature type="signal peptide" evidence="6">
    <location>
        <begin position="1"/>
        <end position="20"/>
    </location>
</feature>